<keyword evidence="3" id="KW-1185">Reference proteome</keyword>
<dbReference type="InterPro" id="IPR029424">
    <property type="entry name" value="MMS22L_C"/>
</dbReference>
<proteinExistence type="predicted"/>
<reference evidence="2" key="1">
    <citation type="submission" date="2022-01" db="EMBL/GenBank/DDBJ databases">
        <authorList>
            <person name="King R."/>
        </authorList>
    </citation>
    <scope>NUCLEOTIDE SEQUENCE</scope>
</reference>
<evidence type="ECO:0000313" key="2">
    <source>
        <dbReference type="EMBL" id="CAG9840343.1"/>
    </source>
</evidence>
<protein>
    <recommendedName>
        <fullName evidence="1">MMS22-like C-terminal domain-containing protein</fullName>
    </recommendedName>
</protein>
<dbReference type="OrthoDB" id="8193282at2759"/>
<dbReference type="InterPro" id="IPR042320">
    <property type="entry name" value="MMS22-like"/>
</dbReference>
<gene>
    <name evidence="2" type="ORF">DIABBA_LOCUS12992</name>
</gene>
<dbReference type="AlphaFoldDB" id="A0A9N9XG67"/>
<dbReference type="PANTHER" id="PTHR28547:SF1">
    <property type="entry name" value="PROTEIN MMS22-LIKE"/>
    <property type="match status" value="1"/>
</dbReference>
<sequence>MNDCIFNCDKTNDDALYQKFQSNFMSYTTAKDISNIYLGNNIYNTEAIMEEIDVVISAIQREWFFLQSIPTTNILQPDDDVLYSRNLINSSFRGIKESLIMCSCPMRKVRYKKIVIDELKCIFNSIVPIKSMKEDFVVKVSSMKDSDAKTSVNQYFHTFLEIQYHLLFLSYICELSDFAIEEFLEKIMDNFIHLSKKNYERQTSKTFTCPCLRQFWLIMQLFTEKIKDSDMFWKIFNKKLEHEDSLFSLWLLTQISELQLINEFFQNNGNGCPRIRPNYDLLQNKLKTVLLNEDSDTLSKLFKLIIPLLTNYWLKHARVEVYQTLWDFYSKRLNISKKSYSNLSALELDSALTNILSSPNNCTEDFEQFLALLICHLREYPNHWGKIKGRMYSQLGPHKLKELNDNGIVHVTFLFSALSYFNYEELSKKILAFFEGMSQEKRNKPLIWNVYLCFVFMQVRRGTTLDKTAPIMLSWLQEASLDHTNHHLIKMFISNLEHILNFSPNMMLHQWTFINSWLIKYLSFCYHKDMKFTLEVILGVLEKVENPDSWPFWIRVFKDFVYPVIKQLSSIHNAPKTIGQIAGKLYLLIPHSSKEIFSYFTSDIIPPQITLNFLIIVLEDYPSTCILNAQQETDVIQCWIKVCLLSSEPYSALTKIVTKFDTFPMHLKSYINSSEDPLRALVEYLGSDIKTHIQSSSIQKFCEVCFGNIDKWLPQYLNHPENESIVFKLYISISFAFSHCGALLYNRNKSSSPLTRMVQCMLLSSDFLLGKPPHEYVLNSIKKTWHIFYESLVKLKTDSDMYIDRTLRDMLTKYMSHFPSNNSPVLKCIENEMTADVILEKICTSYFKHPVKESENNLLKVIKMLNDIVQSTTSVTLLRLITSKTLCGLFELVIMHSQRSVAINLIKVITQSPLYPQVRTDFASSILSTTEKHLGFNANNYFQLMYILVKFIPSDISGVLEKIGEQVASIEKLRGVGYDYNLRSQLEKLRTSVKDVQ</sequence>
<dbReference type="GO" id="GO:0031297">
    <property type="term" value="P:replication fork processing"/>
    <property type="evidence" value="ECO:0007669"/>
    <property type="project" value="InterPro"/>
</dbReference>
<evidence type="ECO:0000259" key="1">
    <source>
        <dbReference type="Pfam" id="PF14911"/>
    </source>
</evidence>
<evidence type="ECO:0000313" key="3">
    <source>
        <dbReference type="Proteomes" id="UP001153709"/>
    </source>
</evidence>
<dbReference type="GO" id="GO:0043596">
    <property type="term" value="C:nuclear replication fork"/>
    <property type="evidence" value="ECO:0007669"/>
    <property type="project" value="TreeGrafter"/>
</dbReference>
<dbReference type="GO" id="GO:0000724">
    <property type="term" value="P:double-strand break repair via homologous recombination"/>
    <property type="evidence" value="ECO:0007669"/>
    <property type="project" value="InterPro"/>
</dbReference>
<feature type="domain" description="MMS22-like C-terminal" evidence="1">
    <location>
        <begin position="653"/>
        <end position="991"/>
    </location>
</feature>
<dbReference type="Proteomes" id="UP001153709">
    <property type="component" value="Chromosome 9"/>
</dbReference>
<dbReference type="Pfam" id="PF14911">
    <property type="entry name" value="MMS22L_C"/>
    <property type="match status" value="1"/>
</dbReference>
<organism evidence="2 3">
    <name type="scientific">Diabrotica balteata</name>
    <name type="common">Banded cucumber beetle</name>
    <dbReference type="NCBI Taxonomy" id="107213"/>
    <lineage>
        <taxon>Eukaryota</taxon>
        <taxon>Metazoa</taxon>
        <taxon>Ecdysozoa</taxon>
        <taxon>Arthropoda</taxon>
        <taxon>Hexapoda</taxon>
        <taxon>Insecta</taxon>
        <taxon>Pterygota</taxon>
        <taxon>Neoptera</taxon>
        <taxon>Endopterygota</taxon>
        <taxon>Coleoptera</taxon>
        <taxon>Polyphaga</taxon>
        <taxon>Cucujiformia</taxon>
        <taxon>Chrysomeloidea</taxon>
        <taxon>Chrysomelidae</taxon>
        <taxon>Galerucinae</taxon>
        <taxon>Diabroticina</taxon>
        <taxon>Diabroticites</taxon>
        <taxon>Diabrotica</taxon>
    </lineage>
</organism>
<dbReference type="PANTHER" id="PTHR28547">
    <property type="entry name" value="PROTEIN MMS22-LIKE"/>
    <property type="match status" value="1"/>
</dbReference>
<dbReference type="EMBL" id="OU898284">
    <property type="protein sequence ID" value="CAG9840343.1"/>
    <property type="molecule type" value="Genomic_DNA"/>
</dbReference>
<accession>A0A9N9XG67</accession>
<name>A0A9N9XG67_DIABA</name>